<feature type="transmembrane region" description="Helical" evidence="2">
    <location>
        <begin position="125"/>
        <end position="146"/>
    </location>
</feature>
<gene>
    <name evidence="3" type="ORF">MOQ_008019</name>
</gene>
<feature type="region of interest" description="Disordered" evidence="1">
    <location>
        <begin position="167"/>
        <end position="222"/>
    </location>
</feature>
<dbReference type="OrthoDB" id="10538858at2759"/>
<keyword evidence="2" id="KW-1133">Transmembrane helix</keyword>
<comment type="caution">
    <text evidence="3">The sequence shown here is derived from an EMBL/GenBank/DDBJ whole genome shotgun (WGS) entry which is preliminary data.</text>
</comment>
<evidence type="ECO:0000313" key="3">
    <source>
        <dbReference type="EMBL" id="EKF28241.1"/>
    </source>
</evidence>
<dbReference type="EMBL" id="AHKC01016330">
    <property type="protein sequence ID" value="EKF28241.1"/>
    <property type="molecule type" value="Genomic_DNA"/>
</dbReference>
<name>K2N0X9_TRYCR</name>
<organism evidence="3 4">
    <name type="scientific">Trypanosoma cruzi marinkellei</name>
    <dbReference type="NCBI Taxonomy" id="85056"/>
    <lineage>
        <taxon>Eukaryota</taxon>
        <taxon>Discoba</taxon>
        <taxon>Euglenozoa</taxon>
        <taxon>Kinetoplastea</taxon>
        <taxon>Metakinetoplastina</taxon>
        <taxon>Trypanosomatida</taxon>
        <taxon>Trypanosomatidae</taxon>
        <taxon>Trypanosoma</taxon>
        <taxon>Schizotrypanum</taxon>
    </lineage>
</organism>
<accession>K2N0X9</accession>
<evidence type="ECO:0000256" key="1">
    <source>
        <dbReference type="SAM" id="MobiDB-lite"/>
    </source>
</evidence>
<feature type="region of interest" description="Disordered" evidence="1">
    <location>
        <begin position="1"/>
        <end position="23"/>
    </location>
</feature>
<feature type="transmembrane region" description="Helical" evidence="2">
    <location>
        <begin position="96"/>
        <end position="119"/>
    </location>
</feature>
<dbReference type="Proteomes" id="UP000007350">
    <property type="component" value="Unassembled WGS sequence"/>
</dbReference>
<feature type="compositionally biased region" description="Polar residues" evidence="1">
    <location>
        <begin position="189"/>
        <end position="199"/>
    </location>
</feature>
<keyword evidence="4" id="KW-1185">Reference proteome</keyword>
<feature type="non-terminal residue" evidence="3">
    <location>
        <position position="1"/>
    </location>
</feature>
<sequence>AFNVADAGSNAEHTAGQQKQKKAKNNHNNYSYFIHRTTVDAHMSLWLSAGTHSPHTPLQHTAVYASADTASSSGAHTHAELLRLPSISRRRDGARVVVVVGTSVFLVILGVSSAVVVVVVVVVGAFVVVVVVVVFGVCTLAFLLFLEFSVLCSGLFTTEPWNLSGEPGGLGLPPPESDRSDALSPSCLVGNSASTSPVTAKTDRPGSPAPPGSDTVGGFGSK</sequence>
<reference evidence="3 4" key="1">
    <citation type="journal article" date="2012" name="BMC Genomics">
        <title>Comparative genomic analysis of human infective Trypanosoma cruzi lineages with the bat-restricted subspecies T. cruzi marinkellei.</title>
        <authorList>
            <person name="Franzen O."/>
            <person name="Talavera-Lopez C."/>
            <person name="Ochaya S."/>
            <person name="Butler C.E."/>
            <person name="Messenger L.A."/>
            <person name="Lewis M.D."/>
            <person name="Llewellyn M.S."/>
            <person name="Marinkelle C.J."/>
            <person name="Tyler K.M."/>
            <person name="Miles M.A."/>
            <person name="Andersson B."/>
        </authorList>
    </citation>
    <scope>NUCLEOTIDE SEQUENCE [LARGE SCALE GENOMIC DNA]</scope>
    <source>
        <strain evidence="3 4">B7</strain>
    </source>
</reference>
<dbReference type="AlphaFoldDB" id="K2N0X9"/>
<proteinExistence type="predicted"/>
<protein>
    <submittedName>
        <fullName evidence="3">Uncharacterized protein</fullName>
    </submittedName>
</protein>
<evidence type="ECO:0000313" key="4">
    <source>
        <dbReference type="Proteomes" id="UP000007350"/>
    </source>
</evidence>
<keyword evidence="2" id="KW-0812">Transmembrane</keyword>
<evidence type="ECO:0000256" key="2">
    <source>
        <dbReference type="SAM" id="Phobius"/>
    </source>
</evidence>
<keyword evidence="2" id="KW-0472">Membrane</keyword>